<protein>
    <submittedName>
        <fullName evidence="2">Succinyl-CoA:3-ketoacid-coenzyme A transferase subunit A</fullName>
        <ecNumber evidence="2">2.8.3.5</ecNumber>
    </submittedName>
</protein>
<feature type="compositionally biased region" description="Basic residues" evidence="1">
    <location>
        <begin position="205"/>
        <end position="221"/>
    </location>
</feature>
<feature type="compositionally biased region" description="Basic residues" evidence="1">
    <location>
        <begin position="112"/>
        <end position="137"/>
    </location>
</feature>
<sequence length="245" mass="26432">AEEQAVRGLRRSRGRHPGRFHDRLRRLRRAGHALQPHPRAAGPGRAQPHLRVQHHRRGAPAPDARHRDAGGERAGAEGGLLLHRRHASDRRAALRPIPRSGPGGGGAGAAGHARRTPARRRQRHPRLLHAHRRRHGDRGRPRNAELQRPRAPAGARVAGGLRPSPRLSGRRSRKPPLPAGAAELQPGHGHGGAHRPRRGGGGAAPRRRHGPGRGPHTRHFRPPLGPHPTAAGWALARAPIGARAV</sequence>
<feature type="compositionally biased region" description="Basic and acidic residues" evidence="1">
    <location>
        <begin position="138"/>
        <end position="148"/>
    </location>
</feature>
<evidence type="ECO:0000313" key="2">
    <source>
        <dbReference type="EMBL" id="CAA9231868.1"/>
    </source>
</evidence>
<name>A0A6J4HV20_9PROT</name>
<feature type="non-terminal residue" evidence="2">
    <location>
        <position position="1"/>
    </location>
</feature>
<reference evidence="2" key="1">
    <citation type="submission" date="2020-02" db="EMBL/GenBank/DDBJ databases">
        <authorList>
            <person name="Meier V. D."/>
        </authorList>
    </citation>
    <scope>NUCLEOTIDE SEQUENCE</scope>
    <source>
        <strain evidence="2">AVDCRST_MAG04</strain>
    </source>
</reference>
<accession>A0A6J4HV20</accession>
<feature type="compositionally biased region" description="Basic residues" evidence="1">
    <location>
        <begin position="8"/>
        <end position="31"/>
    </location>
</feature>
<evidence type="ECO:0000256" key="1">
    <source>
        <dbReference type="SAM" id="MobiDB-lite"/>
    </source>
</evidence>
<gene>
    <name evidence="2" type="ORF">AVDCRST_MAG04-1165</name>
</gene>
<feature type="compositionally biased region" description="Low complexity" evidence="1">
    <location>
        <begin position="149"/>
        <end position="167"/>
    </location>
</feature>
<organism evidence="2">
    <name type="scientific">uncultured Acetobacteraceae bacterium</name>
    <dbReference type="NCBI Taxonomy" id="169975"/>
    <lineage>
        <taxon>Bacteria</taxon>
        <taxon>Pseudomonadati</taxon>
        <taxon>Pseudomonadota</taxon>
        <taxon>Alphaproteobacteria</taxon>
        <taxon>Acetobacterales</taxon>
        <taxon>Acetobacteraceae</taxon>
        <taxon>environmental samples</taxon>
    </lineage>
</organism>
<keyword evidence="2" id="KW-0808">Transferase</keyword>
<feature type="compositionally biased region" description="Basic and acidic residues" evidence="1">
    <location>
        <begin position="63"/>
        <end position="75"/>
    </location>
</feature>
<dbReference type="AlphaFoldDB" id="A0A6J4HV20"/>
<feature type="non-terminal residue" evidence="2">
    <location>
        <position position="245"/>
    </location>
</feature>
<feature type="region of interest" description="Disordered" evidence="1">
    <location>
        <begin position="1"/>
        <end position="230"/>
    </location>
</feature>
<dbReference type="EMBL" id="CADCTL010000085">
    <property type="protein sequence ID" value="CAA9231868.1"/>
    <property type="molecule type" value="Genomic_DNA"/>
</dbReference>
<proteinExistence type="predicted"/>
<dbReference type="EC" id="2.8.3.5" evidence="2"/>
<dbReference type="GO" id="GO:0008260">
    <property type="term" value="F:succinyl-CoA:3-oxo-acid CoA-transferase activity"/>
    <property type="evidence" value="ECO:0007669"/>
    <property type="project" value="UniProtKB-EC"/>
</dbReference>